<dbReference type="PROSITE" id="PS50943">
    <property type="entry name" value="HTH_CROC1"/>
    <property type="match status" value="1"/>
</dbReference>
<dbReference type="CDD" id="cd00093">
    <property type="entry name" value="HTH_XRE"/>
    <property type="match status" value="1"/>
</dbReference>
<feature type="compositionally biased region" description="Basic and acidic residues" evidence="1">
    <location>
        <begin position="170"/>
        <end position="183"/>
    </location>
</feature>
<dbReference type="InterPro" id="IPR010982">
    <property type="entry name" value="Lambda_DNA-bd_dom_sf"/>
</dbReference>
<dbReference type="InterPro" id="IPR050400">
    <property type="entry name" value="Bact_Cytoskel_RodZ"/>
</dbReference>
<feature type="transmembrane region" description="Helical" evidence="2">
    <location>
        <begin position="110"/>
        <end position="131"/>
    </location>
</feature>
<dbReference type="Pfam" id="PF13413">
    <property type="entry name" value="HTH_25"/>
    <property type="match status" value="1"/>
</dbReference>
<feature type="region of interest" description="Disordered" evidence="1">
    <location>
        <begin position="151"/>
        <end position="183"/>
    </location>
</feature>
<dbReference type="RefSeq" id="WP_125956388.1">
    <property type="nucleotide sequence ID" value="NZ_JAQEJV010000003.1"/>
</dbReference>
<keyword evidence="2" id="KW-1133">Transmembrane helix</keyword>
<feature type="compositionally biased region" description="Low complexity" evidence="1">
    <location>
        <begin position="159"/>
        <end position="168"/>
    </location>
</feature>
<gene>
    <name evidence="4" type="ORF">CBF36_02680</name>
</gene>
<feature type="compositionally biased region" description="Basic residues" evidence="1">
    <location>
        <begin position="90"/>
        <end position="103"/>
    </location>
</feature>
<dbReference type="SMART" id="SM00530">
    <property type="entry name" value="HTH_XRE"/>
    <property type="match status" value="1"/>
</dbReference>
<dbReference type="PANTHER" id="PTHR34475">
    <property type="match status" value="1"/>
</dbReference>
<comment type="caution">
    <text evidence="4">The sequence shown here is derived from an EMBL/GenBank/DDBJ whole genome shotgun (WGS) entry which is preliminary data.</text>
</comment>
<feature type="region of interest" description="Disordered" evidence="1">
    <location>
        <begin position="72"/>
        <end position="103"/>
    </location>
</feature>
<evidence type="ECO:0000256" key="1">
    <source>
        <dbReference type="SAM" id="MobiDB-lite"/>
    </source>
</evidence>
<dbReference type="AlphaFoldDB" id="A0A429ZPI0"/>
<dbReference type="Proteomes" id="UP000288490">
    <property type="component" value="Unassembled WGS sequence"/>
</dbReference>
<feature type="domain" description="HTH cro/C1-type" evidence="3">
    <location>
        <begin position="8"/>
        <end position="37"/>
    </location>
</feature>
<evidence type="ECO:0000313" key="5">
    <source>
        <dbReference type="Proteomes" id="UP000288490"/>
    </source>
</evidence>
<sequence>MDTIGEQLKKARLEKGLTIEDLQKITKIQRRYLSAIEANDFDAMPSDYYTRTFIRQYAEAVGLNARPLIRRFEGKPDDTQEELPQTKPIRGSRKEKHRKKKKKQPTFKDYLPVTLLSLVVIAIIGTIIYAMRLDIASGPLVPKPEKAVVIGNDSKESTTESSSQPDSTESSEKTKDSSKKKTTDNKFKITSDSIDLVTYSGSNVSTPIKLDFTALEGPVWIGLQQSGTNAIYYQYTLQPGEEISSIVPEDATGIDIIVGASNNLSVKVNDQELAFNKANPTTGKKIITIDFATTTKENE</sequence>
<dbReference type="GO" id="GO:0003677">
    <property type="term" value="F:DNA binding"/>
    <property type="evidence" value="ECO:0007669"/>
    <property type="project" value="InterPro"/>
</dbReference>
<dbReference type="Gene3D" id="1.10.260.40">
    <property type="entry name" value="lambda repressor-like DNA-binding domains"/>
    <property type="match status" value="1"/>
</dbReference>
<reference evidence="4 5" key="1">
    <citation type="submission" date="2017-05" db="EMBL/GenBank/DDBJ databases">
        <title>Vagococcus spp. assemblies.</title>
        <authorList>
            <person name="Gulvik C.A."/>
        </authorList>
    </citation>
    <scope>NUCLEOTIDE SEQUENCE [LARGE SCALE GENOMIC DNA]</scope>
    <source>
        <strain evidence="4 5">SS1994</strain>
    </source>
</reference>
<dbReference type="SUPFAM" id="SSF47413">
    <property type="entry name" value="lambda repressor-like DNA-binding domains"/>
    <property type="match status" value="1"/>
</dbReference>
<dbReference type="OrthoDB" id="9797543at2"/>
<evidence type="ECO:0000259" key="3">
    <source>
        <dbReference type="PROSITE" id="PS50943"/>
    </source>
</evidence>
<proteinExistence type="predicted"/>
<dbReference type="PANTHER" id="PTHR34475:SF1">
    <property type="entry name" value="CYTOSKELETON PROTEIN RODZ"/>
    <property type="match status" value="1"/>
</dbReference>
<protein>
    <recommendedName>
        <fullName evidence="3">HTH cro/C1-type domain-containing protein</fullName>
    </recommendedName>
</protein>
<organism evidence="4 5">
    <name type="scientific">Vagococcus bubulae</name>
    <dbReference type="NCBI Taxonomy" id="1977868"/>
    <lineage>
        <taxon>Bacteria</taxon>
        <taxon>Bacillati</taxon>
        <taxon>Bacillota</taxon>
        <taxon>Bacilli</taxon>
        <taxon>Lactobacillales</taxon>
        <taxon>Enterococcaceae</taxon>
        <taxon>Vagococcus</taxon>
    </lineage>
</organism>
<evidence type="ECO:0000256" key="2">
    <source>
        <dbReference type="SAM" id="Phobius"/>
    </source>
</evidence>
<accession>A0A429ZPI0</accession>
<keyword evidence="2" id="KW-0472">Membrane</keyword>
<keyword evidence="2" id="KW-0812">Transmembrane</keyword>
<dbReference type="InterPro" id="IPR001387">
    <property type="entry name" value="Cro/C1-type_HTH"/>
</dbReference>
<keyword evidence="5" id="KW-1185">Reference proteome</keyword>
<name>A0A429ZPI0_9ENTE</name>
<dbReference type="EMBL" id="NGJT01000003">
    <property type="protein sequence ID" value="RST95604.1"/>
    <property type="molecule type" value="Genomic_DNA"/>
</dbReference>
<evidence type="ECO:0000313" key="4">
    <source>
        <dbReference type="EMBL" id="RST95604.1"/>
    </source>
</evidence>